<dbReference type="Pfam" id="PF01532">
    <property type="entry name" value="Glyco_hydro_47"/>
    <property type="match status" value="1"/>
</dbReference>
<feature type="active site" description="Proton donor" evidence="5">
    <location>
        <position position="322"/>
    </location>
</feature>
<keyword evidence="3" id="KW-0256">Endoplasmic reticulum</keyword>
<evidence type="ECO:0000256" key="6">
    <source>
        <dbReference type="RuleBase" id="RU361193"/>
    </source>
</evidence>
<feature type="active site" description="Proton donor" evidence="5">
    <location>
        <position position="88"/>
    </location>
</feature>
<dbReference type="InterPro" id="IPR036026">
    <property type="entry name" value="Seven-hairpin_glycosidases"/>
</dbReference>
<dbReference type="Gene3D" id="1.50.10.10">
    <property type="match status" value="1"/>
</dbReference>
<dbReference type="PANTHER" id="PTHR45679">
    <property type="entry name" value="ER DEGRADATION-ENHANCING ALPHA-MANNOSIDASE-LIKE PROTEIN 2"/>
    <property type="match status" value="1"/>
</dbReference>
<evidence type="ECO:0000313" key="7">
    <source>
        <dbReference type="EMBL" id="RKP26156.1"/>
    </source>
</evidence>
<dbReference type="GO" id="GO:0005509">
    <property type="term" value="F:calcium ion binding"/>
    <property type="evidence" value="ECO:0007669"/>
    <property type="project" value="InterPro"/>
</dbReference>
<evidence type="ECO:0000256" key="5">
    <source>
        <dbReference type="PIRSR" id="PIRSR601382-1"/>
    </source>
</evidence>
<dbReference type="AlphaFoldDB" id="A0A4P9Z1B2"/>
<keyword evidence="6" id="KW-0326">Glycosidase</keyword>
<feature type="active site" evidence="5">
    <location>
        <position position="341"/>
    </location>
</feature>
<accession>A0A4P9Z1B2</accession>
<dbReference type="PRINTS" id="PR00747">
    <property type="entry name" value="GLYHDRLASE47"/>
</dbReference>
<comment type="subcellular location">
    <subcellularLocation>
        <location evidence="1">Endoplasmic reticulum</location>
    </subcellularLocation>
</comment>
<dbReference type="Proteomes" id="UP000278143">
    <property type="component" value="Unassembled WGS sequence"/>
</dbReference>
<evidence type="ECO:0000256" key="2">
    <source>
        <dbReference type="ARBA" id="ARBA00007658"/>
    </source>
</evidence>
<sequence length="428" mass="48867">MFYFAFDKYMTHAFPLDELKPLNCTGRGRDRLHPMVYDNDILGDFSLTLVDTLDTLVVLNDKASFSHAIRLVIDHVSFDLDSRVQVFETTIRVLGGLAHLLATDARFGFELDWYNDELLALAHDLGLRLMPAFTASPTGIPFSRVNLRHGMLPDELSDTCPAGAGTLILEFGMLSRLTGDPQFEEAAHHALEGLWSRRSKLGLVGNTLDVVTGAWLGRIFTVGAGIDSYIEYLLKAEILFDEPLYGRMFEEIYRSTMLNARDLQGYLYLWIDMHDHSLRTEFVDSLGAFFSGLQVLDGDIDNAIRGHLVYYEIWRKYGLLPERYSFKTHKPTMSYYPLRPEFVESTYFLYRATKNPFYLEVGEMIVESLQTYARVECGFTSIEDVVTMEKANRMESFFLSETLKYLYLLFDEVGDKAAPHVNATCRVP</sequence>
<proteinExistence type="inferred from homology"/>
<feature type="active site" evidence="5">
    <location>
        <position position="227"/>
    </location>
</feature>
<dbReference type="PANTHER" id="PTHR45679:SF5">
    <property type="entry name" value="ER DEGRADATION-ENHANCING ALPHA-MANNOSIDASE-LIKE PROTEIN 1"/>
    <property type="match status" value="1"/>
</dbReference>
<name>A0A4P9Z1B2_9FUNG</name>
<dbReference type="InterPro" id="IPR012341">
    <property type="entry name" value="6hp_glycosidase-like_sf"/>
</dbReference>
<dbReference type="GO" id="GO:0005975">
    <property type="term" value="P:carbohydrate metabolic process"/>
    <property type="evidence" value="ECO:0007669"/>
    <property type="project" value="InterPro"/>
</dbReference>
<dbReference type="GO" id="GO:0016020">
    <property type="term" value="C:membrane"/>
    <property type="evidence" value="ECO:0007669"/>
    <property type="project" value="InterPro"/>
</dbReference>
<reference evidence="8" key="1">
    <citation type="journal article" date="2018" name="Nat. Microbiol.">
        <title>Leveraging single-cell genomics to expand the fungal tree of life.</title>
        <authorList>
            <person name="Ahrendt S.R."/>
            <person name="Quandt C.A."/>
            <person name="Ciobanu D."/>
            <person name="Clum A."/>
            <person name="Salamov A."/>
            <person name="Andreopoulos B."/>
            <person name="Cheng J.F."/>
            <person name="Woyke T."/>
            <person name="Pelin A."/>
            <person name="Henrissat B."/>
            <person name="Reynolds N.K."/>
            <person name="Benny G.L."/>
            <person name="Smith M.E."/>
            <person name="James T.Y."/>
            <person name="Grigoriev I.V."/>
        </authorList>
    </citation>
    <scope>NUCLEOTIDE SEQUENCE [LARGE SCALE GENOMIC DNA]</scope>
    <source>
        <strain evidence="8">Benny S71-1</strain>
    </source>
</reference>
<dbReference type="SUPFAM" id="SSF48225">
    <property type="entry name" value="Seven-hairpin glycosidases"/>
    <property type="match status" value="1"/>
</dbReference>
<dbReference type="GO" id="GO:0004571">
    <property type="term" value="F:mannosyl-oligosaccharide 1,2-alpha-mannosidase activity"/>
    <property type="evidence" value="ECO:0007669"/>
    <property type="project" value="InterPro"/>
</dbReference>
<dbReference type="GO" id="GO:0044322">
    <property type="term" value="C:endoplasmic reticulum quality control compartment"/>
    <property type="evidence" value="ECO:0007669"/>
    <property type="project" value="GOC"/>
</dbReference>
<dbReference type="EMBL" id="KZ989499">
    <property type="protein sequence ID" value="RKP26156.1"/>
    <property type="molecule type" value="Genomic_DNA"/>
</dbReference>
<evidence type="ECO:0000256" key="1">
    <source>
        <dbReference type="ARBA" id="ARBA00004240"/>
    </source>
</evidence>
<evidence type="ECO:0000256" key="3">
    <source>
        <dbReference type="ARBA" id="ARBA00022824"/>
    </source>
</evidence>
<gene>
    <name evidence="7" type="ORF">SYNPS1DRAFT_22018</name>
</gene>
<evidence type="ECO:0000256" key="4">
    <source>
        <dbReference type="ARBA" id="ARBA00023180"/>
    </source>
</evidence>
<evidence type="ECO:0000313" key="8">
    <source>
        <dbReference type="Proteomes" id="UP000278143"/>
    </source>
</evidence>
<comment type="similarity">
    <text evidence="2 6">Belongs to the glycosyl hydrolase 47 family.</text>
</comment>
<keyword evidence="4" id="KW-0325">Glycoprotein</keyword>
<dbReference type="GO" id="GO:0036503">
    <property type="term" value="P:ERAD pathway"/>
    <property type="evidence" value="ECO:0007669"/>
    <property type="project" value="UniProtKB-ARBA"/>
</dbReference>
<organism evidence="7 8">
    <name type="scientific">Syncephalis pseudoplumigaleata</name>
    <dbReference type="NCBI Taxonomy" id="1712513"/>
    <lineage>
        <taxon>Eukaryota</taxon>
        <taxon>Fungi</taxon>
        <taxon>Fungi incertae sedis</taxon>
        <taxon>Zoopagomycota</taxon>
        <taxon>Zoopagomycotina</taxon>
        <taxon>Zoopagomycetes</taxon>
        <taxon>Zoopagales</taxon>
        <taxon>Piptocephalidaceae</taxon>
        <taxon>Syncephalis</taxon>
    </lineage>
</organism>
<keyword evidence="6 7" id="KW-0378">Hydrolase</keyword>
<keyword evidence="8" id="KW-1185">Reference proteome</keyword>
<dbReference type="InterPro" id="IPR044674">
    <property type="entry name" value="EDEM1/2/3"/>
</dbReference>
<dbReference type="GO" id="GO:1904380">
    <property type="term" value="P:endoplasmic reticulum mannose trimming"/>
    <property type="evidence" value="ECO:0007669"/>
    <property type="project" value="InterPro"/>
</dbReference>
<dbReference type="OrthoDB" id="8118055at2759"/>
<protein>
    <recommendedName>
        <fullName evidence="6">alpha-1,2-Mannosidase</fullName>
        <ecNumber evidence="6">3.2.1.-</ecNumber>
    </recommendedName>
</protein>
<dbReference type="InterPro" id="IPR001382">
    <property type="entry name" value="Glyco_hydro_47"/>
</dbReference>
<dbReference type="EC" id="3.2.1.-" evidence="6"/>